<reference evidence="1 2" key="1">
    <citation type="submission" date="2018-11" db="EMBL/GenBank/DDBJ databases">
        <title>Sequencing the genomes of 1000 actinobacteria strains.</title>
        <authorList>
            <person name="Klenk H.-P."/>
        </authorList>
    </citation>
    <scope>NUCLEOTIDE SEQUENCE [LARGE SCALE GENOMIC DNA]</scope>
    <source>
        <strain evidence="1 2">DSM 44348</strain>
    </source>
</reference>
<dbReference type="InterPro" id="IPR029046">
    <property type="entry name" value="LolA/LolB/LppX"/>
</dbReference>
<sequence length="295" mass="30530">MGHIPVSHPKTGGPDQRGMFHMKKTALASGILALVLGLTACGGGESGSSGGTAGPTLFGNAQELVRAASAKTGQAQSAKFSISGSIAGQQMTGSGEGRFNGADSAIAMTMTVAGQSQEMRIVDKVLYLKLPEQAQAATGGKPWATFPEGSEAAKTLGASLEQAESNDPSKTLEQIEKAGTITRSEQTTLDGQQVSHYWVTIDVAKASDELASSGLPAETLEQLKSMNVTYPMELWLNSDQLPVQITQDLGPVMQAVGAPAEAQQAKITMKYSDWGAPVDVTAPPADQVGELKIGG</sequence>
<accession>A0A3N2H028</accession>
<dbReference type="AlphaFoldDB" id="A0A3N2H028"/>
<evidence type="ECO:0000313" key="1">
    <source>
        <dbReference type="EMBL" id="ROS42197.1"/>
    </source>
</evidence>
<dbReference type="EMBL" id="RKHY01000001">
    <property type="protein sequence ID" value="ROS42197.1"/>
    <property type="molecule type" value="Genomic_DNA"/>
</dbReference>
<proteinExistence type="predicted"/>
<organism evidence="1 2">
    <name type="scientific">Amycolatopsis thermoflava</name>
    <dbReference type="NCBI Taxonomy" id="84480"/>
    <lineage>
        <taxon>Bacteria</taxon>
        <taxon>Bacillati</taxon>
        <taxon>Actinomycetota</taxon>
        <taxon>Actinomycetes</taxon>
        <taxon>Pseudonocardiales</taxon>
        <taxon>Pseudonocardiaceae</taxon>
        <taxon>Amycolatopsis</taxon>
        <taxon>Amycolatopsis methanolica group</taxon>
    </lineage>
</organism>
<evidence type="ECO:0000313" key="2">
    <source>
        <dbReference type="Proteomes" id="UP000274843"/>
    </source>
</evidence>
<dbReference type="SUPFAM" id="SSF89392">
    <property type="entry name" value="Prokaryotic lipoproteins and lipoprotein localization factors"/>
    <property type="match status" value="1"/>
</dbReference>
<dbReference type="Proteomes" id="UP000274843">
    <property type="component" value="Unassembled WGS sequence"/>
</dbReference>
<keyword evidence="2" id="KW-1185">Reference proteome</keyword>
<gene>
    <name evidence="1" type="ORF">EDD35_4583</name>
</gene>
<comment type="caution">
    <text evidence="1">The sequence shown here is derived from an EMBL/GenBank/DDBJ whole genome shotgun (WGS) entry which is preliminary data.</text>
</comment>
<evidence type="ECO:0008006" key="3">
    <source>
        <dbReference type="Google" id="ProtNLM"/>
    </source>
</evidence>
<protein>
    <recommendedName>
        <fullName evidence="3">LppX_LprAFG lipoprotein</fullName>
    </recommendedName>
</protein>
<dbReference type="Gene3D" id="2.50.20.20">
    <property type="match status" value="1"/>
</dbReference>
<name>A0A3N2H028_9PSEU</name>